<dbReference type="InterPro" id="IPR020922">
    <property type="entry name" value="dITP/XTP_pyrophosphatase"/>
</dbReference>
<evidence type="ECO:0000256" key="2">
    <source>
        <dbReference type="ARBA" id="ARBA00011738"/>
    </source>
</evidence>
<evidence type="ECO:0000256" key="8">
    <source>
        <dbReference type="ARBA" id="ARBA00051875"/>
    </source>
</evidence>
<comment type="similarity">
    <text evidence="1 10 11">Belongs to the HAM1 NTPase family.</text>
</comment>
<dbReference type="EMBL" id="SJPP01000003">
    <property type="protein sequence ID" value="TWU07040.1"/>
    <property type="molecule type" value="Genomic_DNA"/>
</dbReference>
<comment type="cofactor">
    <cofactor evidence="10">
        <name>Mg(2+)</name>
        <dbReference type="ChEBI" id="CHEBI:18420"/>
    </cofactor>
    <text evidence="10">Binds 1 Mg(2+) ion per subunit.</text>
</comment>
<dbReference type="RefSeq" id="WP_146373862.1">
    <property type="nucleotide sequence ID" value="NZ_SJPP01000003.1"/>
</dbReference>
<dbReference type="GO" id="GO:0017111">
    <property type="term" value="F:ribonucleoside triphosphate phosphatase activity"/>
    <property type="evidence" value="ECO:0007669"/>
    <property type="project" value="InterPro"/>
</dbReference>
<feature type="binding site" evidence="10">
    <location>
        <position position="74"/>
    </location>
    <ligand>
        <name>substrate</name>
    </ligand>
</feature>
<dbReference type="NCBIfam" id="TIGR00042">
    <property type="entry name" value="RdgB/HAM1 family non-canonical purine NTP pyrophosphatase"/>
    <property type="match status" value="1"/>
</dbReference>
<dbReference type="AlphaFoldDB" id="A0A5C6B528"/>
<comment type="caution">
    <text evidence="10">Lacks conserved residue(s) required for the propagation of feature annotation.</text>
</comment>
<evidence type="ECO:0000256" key="11">
    <source>
        <dbReference type="RuleBase" id="RU003781"/>
    </source>
</evidence>
<dbReference type="HAMAP" id="MF_01405">
    <property type="entry name" value="Non_canon_purine_NTPase"/>
    <property type="match status" value="1"/>
</dbReference>
<keyword evidence="7 10" id="KW-0546">Nucleotide metabolism</keyword>
<feature type="binding site" evidence="10">
    <location>
        <begin position="185"/>
        <end position="186"/>
    </location>
    <ligand>
        <name>substrate</name>
    </ligand>
</feature>
<keyword evidence="6 10" id="KW-0460">Magnesium</keyword>
<feature type="binding site" evidence="10">
    <location>
        <begin position="11"/>
        <end position="16"/>
    </location>
    <ligand>
        <name>substrate</name>
    </ligand>
</feature>
<dbReference type="PANTHER" id="PTHR11067:SF9">
    <property type="entry name" value="INOSINE TRIPHOSPHATE PYROPHOSPHATASE"/>
    <property type="match status" value="1"/>
</dbReference>
<evidence type="ECO:0000313" key="12">
    <source>
        <dbReference type="EMBL" id="TWU07040.1"/>
    </source>
</evidence>
<dbReference type="GO" id="GO:0036222">
    <property type="term" value="F:XTP diphosphatase activity"/>
    <property type="evidence" value="ECO:0007669"/>
    <property type="project" value="UniProtKB-UniRule"/>
</dbReference>
<dbReference type="GO" id="GO:0035870">
    <property type="term" value="F:dITP diphosphatase activity"/>
    <property type="evidence" value="ECO:0007669"/>
    <property type="project" value="UniProtKB-UniRule"/>
</dbReference>
<comment type="subunit">
    <text evidence="2 10">Homodimer.</text>
</comment>
<accession>A0A5C6B528</accession>
<comment type="catalytic activity">
    <reaction evidence="8 10">
        <text>dITP + H2O = dIMP + diphosphate + H(+)</text>
        <dbReference type="Rhea" id="RHEA:28342"/>
        <dbReference type="ChEBI" id="CHEBI:15377"/>
        <dbReference type="ChEBI" id="CHEBI:15378"/>
        <dbReference type="ChEBI" id="CHEBI:33019"/>
        <dbReference type="ChEBI" id="CHEBI:61194"/>
        <dbReference type="ChEBI" id="CHEBI:61382"/>
        <dbReference type="EC" id="3.6.1.66"/>
    </reaction>
</comment>
<dbReference type="GO" id="GO:0046872">
    <property type="term" value="F:metal ion binding"/>
    <property type="evidence" value="ECO:0007669"/>
    <property type="project" value="UniProtKB-KW"/>
</dbReference>
<dbReference type="EC" id="3.6.1.66" evidence="10"/>
<dbReference type="OrthoDB" id="9807456at2"/>
<keyword evidence="4 10" id="KW-0547">Nucleotide-binding</keyword>
<dbReference type="InterPro" id="IPR002637">
    <property type="entry name" value="RdgB/HAM1"/>
</dbReference>
<feature type="active site" description="Proton acceptor" evidence="10">
    <location>
        <position position="73"/>
    </location>
</feature>
<evidence type="ECO:0000256" key="5">
    <source>
        <dbReference type="ARBA" id="ARBA00022801"/>
    </source>
</evidence>
<dbReference type="InterPro" id="IPR029001">
    <property type="entry name" value="ITPase-like_fam"/>
</dbReference>
<keyword evidence="5 10" id="KW-0378">Hydrolase</keyword>
<dbReference type="Proteomes" id="UP000320735">
    <property type="component" value="Unassembled WGS sequence"/>
</dbReference>
<evidence type="ECO:0000256" key="7">
    <source>
        <dbReference type="ARBA" id="ARBA00023080"/>
    </source>
</evidence>
<evidence type="ECO:0000256" key="10">
    <source>
        <dbReference type="HAMAP-Rule" id="MF_01405"/>
    </source>
</evidence>
<evidence type="ECO:0000313" key="13">
    <source>
        <dbReference type="Proteomes" id="UP000320735"/>
    </source>
</evidence>
<dbReference type="GO" id="GO:0009117">
    <property type="term" value="P:nucleotide metabolic process"/>
    <property type="evidence" value="ECO:0007669"/>
    <property type="project" value="UniProtKB-KW"/>
</dbReference>
<protein>
    <recommendedName>
        <fullName evidence="10">dITP/XTP pyrophosphatase</fullName>
        <ecNumber evidence="10">3.6.1.66</ecNumber>
    </recommendedName>
    <alternativeName>
        <fullName evidence="10">Non-canonical purine NTP pyrophosphatase</fullName>
    </alternativeName>
    <alternativeName>
        <fullName evidence="10">Non-standard purine NTP pyrophosphatase</fullName>
    </alternativeName>
    <alternativeName>
        <fullName evidence="10">Nucleoside-triphosphate diphosphatase</fullName>
    </alternativeName>
    <alternativeName>
        <fullName evidence="10">Nucleoside-triphosphate pyrophosphatase</fullName>
        <shortName evidence="10">NTPase</shortName>
    </alternativeName>
</protein>
<dbReference type="SUPFAM" id="SSF52972">
    <property type="entry name" value="ITPase-like"/>
    <property type="match status" value="1"/>
</dbReference>
<keyword evidence="3 10" id="KW-0479">Metal-binding</keyword>
<feature type="binding site" evidence="10">
    <location>
        <position position="73"/>
    </location>
    <ligand>
        <name>Mg(2+)</name>
        <dbReference type="ChEBI" id="CHEBI:18420"/>
    </ligand>
</feature>
<dbReference type="GO" id="GO:0005829">
    <property type="term" value="C:cytosol"/>
    <property type="evidence" value="ECO:0007669"/>
    <property type="project" value="TreeGrafter"/>
</dbReference>
<sequence>MTDKPQIVLGSRNLKKSSEIKDLLAPHGIDVISVAEVADLAEVVEDGASFAENAAKKAREPALELSRWVLAEDSGLMVDALDGRPGIYSARYAGENASDQQNNDKLLTELADVPPAQRSAGYVCSIALSDPDGQIRLTAEASCRGRIIDSPRGTNGFGYDPLFMIPEYHRTFGELDAVVKQRLSHRARAFARFIPRLVALFSRDC</sequence>
<reference evidence="12 13" key="1">
    <citation type="submission" date="2019-02" db="EMBL/GenBank/DDBJ databases">
        <title>Deep-cultivation of Planctomycetes and their phenomic and genomic characterization uncovers novel biology.</title>
        <authorList>
            <person name="Wiegand S."/>
            <person name="Jogler M."/>
            <person name="Boedeker C."/>
            <person name="Pinto D."/>
            <person name="Vollmers J."/>
            <person name="Rivas-Marin E."/>
            <person name="Kohn T."/>
            <person name="Peeters S.H."/>
            <person name="Heuer A."/>
            <person name="Rast P."/>
            <person name="Oberbeckmann S."/>
            <person name="Bunk B."/>
            <person name="Jeske O."/>
            <person name="Meyerdierks A."/>
            <person name="Storesund J.E."/>
            <person name="Kallscheuer N."/>
            <person name="Luecker S."/>
            <person name="Lage O.M."/>
            <person name="Pohl T."/>
            <person name="Merkel B.J."/>
            <person name="Hornburger P."/>
            <person name="Mueller R.-W."/>
            <person name="Bruemmer F."/>
            <person name="Labrenz M."/>
            <person name="Spormann A.M."/>
            <person name="Op Den Camp H."/>
            <person name="Overmann J."/>
            <person name="Amann R."/>
            <person name="Jetten M.S.M."/>
            <person name="Mascher T."/>
            <person name="Medema M.H."/>
            <person name="Devos D.P."/>
            <person name="Kaster A.-K."/>
            <person name="Ovreas L."/>
            <person name="Rohde M."/>
            <person name="Galperin M.Y."/>
            <person name="Jogler C."/>
        </authorList>
    </citation>
    <scope>NUCLEOTIDE SEQUENCE [LARGE SCALE GENOMIC DNA]</scope>
    <source>
        <strain evidence="12 13">CA54</strain>
    </source>
</reference>
<evidence type="ECO:0000256" key="4">
    <source>
        <dbReference type="ARBA" id="ARBA00022741"/>
    </source>
</evidence>
<comment type="caution">
    <text evidence="12">The sequence shown here is derived from an EMBL/GenBank/DDBJ whole genome shotgun (WGS) entry which is preliminary data.</text>
</comment>
<name>A0A5C6B528_9PLAN</name>
<dbReference type="Gene3D" id="3.90.950.10">
    <property type="match status" value="1"/>
</dbReference>
<dbReference type="GO" id="GO:0000166">
    <property type="term" value="F:nucleotide binding"/>
    <property type="evidence" value="ECO:0007669"/>
    <property type="project" value="UniProtKB-KW"/>
</dbReference>
<dbReference type="FunFam" id="3.90.950.10:FF:000001">
    <property type="entry name" value="dITP/XTP pyrophosphatase"/>
    <property type="match status" value="1"/>
</dbReference>
<dbReference type="GO" id="GO:0036220">
    <property type="term" value="F:ITP diphosphatase activity"/>
    <property type="evidence" value="ECO:0007669"/>
    <property type="project" value="UniProtKB-UniRule"/>
</dbReference>
<evidence type="ECO:0000256" key="3">
    <source>
        <dbReference type="ARBA" id="ARBA00022723"/>
    </source>
</evidence>
<dbReference type="GO" id="GO:0009146">
    <property type="term" value="P:purine nucleoside triphosphate catabolic process"/>
    <property type="evidence" value="ECO:0007669"/>
    <property type="project" value="UniProtKB-UniRule"/>
</dbReference>
<dbReference type="Pfam" id="PF01725">
    <property type="entry name" value="Ham1p_like"/>
    <property type="match status" value="1"/>
</dbReference>
<comment type="catalytic activity">
    <reaction evidence="10">
        <text>ITP + H2O = IMP + diphosphate + H(+)</text>
        <dbReference type="Rhea" id="RHEA:29399"/>
        <dbReference type="ChEBI" id="CHEBI:15377"/>
        <dbReference type="ChEBI" id="CHEBI:15378"/>
        <dbReference type="ChEBI" id="CHEBI:33019"/>
        <dbReference type="ChEBI" id="CHEBI:58053"/>
        <dbReference type="ChEBI" id="CHEBI:61402"/>
        <dbReference type="EC" id="3.6.1.66"/>
    </reaction>
</comment>
<keyword evidence="13" id="KW-1185">Reference proteome</keyword>
<proteinExistence type="inferred from homology"/>
<comment type="function">
    <text evidence="10">Pyrophosphatase that catalyzes the hydrolysis of nucleoside triphosphates to their monophosphate derivatives, with a high preference for the non-canonical purine nucleotides XTP (xanthosine triphosphate), dITP (deoxyinosine triphosphate) and ITP. Seems to function as a house-cleaning enzyme that removes non-canonical purine nucleotides from the nucleotide pool, thus preventing their incorporation into DNA/RNA and avoiding chromosomal lesions.</text>
</comment>
<feature type="binding site" evidence="10">
    <location>
        <begin position="157"/>
        <end position="160"/>
    </location>
    <ligand>
        <name>substrate</name>
    </ligand>
</feature>
<organism evidence="12 13">
    <name type="scientific">Symmachiella macrocystis</name>
    <dbReference type="NCBI Taxonomy" id="2527985"/>
    <lineage>
        <taxon>Bacteria</taxon>
        <taxon>Pseudomonadati</taxon>
        <taxon>Planctomycetota</taxon>
        <taxon>Planctomycetia</taxon>
        <taxon>Planctomycetales</taxon>
        <taxon>Planctomycetaceae</taxon>
        <taxon>Symmachiella</taxon>
    </lineage>
</organism>
<comment type="catalytic activity">
    <reaction evidence="9 10">
        <text>XTP + H2O = XMP + diphosphate + H(+)</text>
        <dbReference type="Rhea" id="RHEA:28610"/>
        <dbReference type="ChEBI" id="CHEBI:15377"/>
        <dbReference type="ChEBI" id="CHEBI:15378"/>
        <dbReference type="ChEBI" id="CHEBI:33019"/>
        <dbReference type="ChEBI" id="CHEBI:57464"/>
        <dbReference type="ChEBI" id="CHEBI:61314"/>
        <dbReference type="EC" id="3.6.1.66"/>
    </reaction>
</comment>
<evidence type="ECO:0000256" key="6">
    <source>
        <dbReference type="ARBA" id="ARBA00022842"/>
    </source>
</evidence>
<dbReference type="CDD" id="cd00515">
    <property type="entry name" value="HAM1"/>
    <property type="match status" value="1"/>
</dbReference>
<evidence type="ECO:0000256" key="1">
    <source>
        <dbReference type="ARBA" id="ARBA00008023"/>
    </source>
</evidence>
<feature type="binding site" evidence="10">
    <location>
        <position position="180"/>
    </location>
    <ligand>
        <name>substrate</name>
    </ligand>
</feature>
<evidence type="ECO:0000256" key="9">
    <source>
        <dbReference type="ARBA" id="ARBA00052017"/>
    </source>
</evidence>
<dbReference type="PANTHER" id="PTHR11067">
    <property type="entry name" value="INOSINE TRIPHOSPHATE PYROPHOSPHATASE/HAM1 PROTEIN"/>
    <property type="match status" value="1"/>
</dbReference>
<gene>
    <name evidence="12" type="ORF">CA54_54450</name>
</gene>